<evidence type="ECO:0000313" key="2">
    <source>
        <dbReference type="EMBL" id="BCB71340.1"/>
    </source>
</evidence>
<proteinExistence type="predicted"/>
<dbReference type="PANTHER" id="PTHR15020:SF50">
    <property type="entry name" value="UPF0659 PROTEIN YMR090W"/>
    <property type="match status" value="1"/>
</dbReference>
<keyword evidence="3" id="KW-1185">Reference proteome</keyword>
<dbReference type="CDD" id="cd05243">
    <property type="entry name" value="SDR_a5"/>
    <property type="match status" value="1"/>
</dbReference>
<evidence type="ECO:0000259" key="1">
    <source>
        <dbReference type="Pfam" id="PF13460"/>
    </source>
</evidence>
<organism evidence="2 3">
    <name type="scientific">Vreelandella aquamarina</name>
    <dbReference type="NCBI Taxonomy" id="77097"/>
    <lineage>
        <taxon>Bacteria</taxon>
        <taxon>Pseudomonadati</taxon>
        <taxon>Pseudomonadota</taxon>
        <taxon>Gammaproteobacteria</taxon>
        <taxon>Oceanospirillales</taxon>
        <taxon>Halomonadaceae</taxon>
        <taxon>Vreelandella</taxon>
    </lineage>
</organism>
<dbReference type="Gene3D" id="3.40.50.720">
    <property type="entry name" value="NAD(P)-binding Rossmann-like Domain"/>
    <property type="match status" value="1"/>
</dbReference>
<gene>
    <name evidence="2" type="ORF">HMEPL2_16910</name>
</gene>
<feature type="domain" description="NAD(P)-binding" evidence="1">
    <location>
        <begin position="8"/>
        <end position="193"/>
    </location>
</feature>
<evidence type="ECO:0000313" key="3">
    <source>
        <dbReference type="Proteomes" id="UP000501053"/>
    </source>
</evidence>
<dbReference type="PANTHER" id="PTHR15020">
    <property type="entry name" value="FLAVIN REDUCTASE-RELATED"/>
    <property type="match status" value="1"/>
</dbReference>
<dbReference type="Proteomes" id="UP000501053">
    <property type="component" value="Chromosome"/>
</dbReference>
<dbReference type="EMBL" id="AP022869">
    <property type="protein sequence ID" value="BCB71340.1"/>
    <property type="molecule type" value="Genomic_DNA"/>
</dbReference>
<dbReference type="RefSeq" id="WP_023102508.1">
    <property type="nucleotide sequence ID" value="NZ_AP022869.1"/>
</dbReference>
<dbReference type="SUPFAM" id="SSF51735">
    <property type="entry name" value="NAD(P)-binding Rossmann-fold domains"/>
    <property type="match status" value="1"/>
</dbReference>
<protein>
    <submittedName>
        <fullName evidence="2">NAD-dependent dehydratase</fullName>
    </submittedName>
</protein>
<dbReference type="InterPro" id="IPR036291">
    <property type="entry name" value="NAD(P)-bd_dom_sf"/>
</dbReference>
<name>A0A6F8XD93_9GAMM</name>
<dbReference type="AlphaFoldDB" id="A0A6F8XD93"/>
<accession>A0A6F8XD93</accession>
<dbReference type="Pfam" id="PF13460">
    <property type="entry name" value="NAD_binding_10"/>
    <property type="match status" value="1"/>
</dbReference>
<dbReference type="InterPro" id="IPR016040">
    <property type="entry name" value="NAD(P)-bd_dom"/>
</dbReference>
<sequence length="220" mass="22736">MSKVFIIGAAGKVGSRLTRLLAARGHRPIAMHRHPDQADELAALGATPVAGDLTGLDADALASLLSGSDAVVFTAGAGGKGGPQRTDAIDGRGLELAVAAAQAAGIRRFLLVSAFPEAGRGRHVSDTFENYMKVKKQADVYLAQSGLDWVILRPGTLVDTAGTGRITAGPAIPYGDVPRDDVAATLAELIDQPTINRAIIELTQGTAPVRDALAALARQE</sequence>
<reference evidence="2 3" key="1">
    <citation type="submission" date="2020-03" db="EMBL/GenBank/DDBJ databases">
        <title>Complete Genome Sequence of Halomonas meridiana strain Eplume2, isolated from hydrothermal-plume in the north east Pacific Ocean.</title>
        <authorList>
            <person name="Kurihara Y."/>
            <person name="Kawai S."/>
            <person name="Sakai A."/>
            <person name="Galipon J."/>
            <person name="Arakawa K."/>
        </authorList>
    </citation>
    <scope>NUCLEOTIDE SEQUENCE [LARGE SCALE GENOMIC DNA]</scope>
    <source>
        <strain evidence="2 3">Eplume2</strain>
    </source>
</reference>